<dbReference type="Gene3D" id="3.40.50.300">
    <property type="entry name" value="P-loop containing nucleotide triphosphate hydrolases"/>
    <property type="match status" value="1"/>
</dbReference>
<keyword evidence="3" id="KW-0963">Cytoplasm</keyword>
<evidence type="ECO:0000256" key="3">
    <source>
        <dbReference type="ARBA" id="ARBA00022490"/>
    </source>
</evidence>
<evidence type="ECO:0000313" key="11">
    <source>
        <dbReference type="Proteomes" id="UP000234384"/>
    </source>
</evidence>
<keyword evidence="4" id="KW-0547">Nucleotide-binding</keyword>
<dbReference type="Pfam" id="PF09106">
    <property type="entry name" value="WHD_2nd_SelB"/>
    <property type="match status" value="1"/>
</dbReference>
<dbReference type="SUPFAM" id="SSF50447">
    <property type="entry name" value="Translation proteins"/>
    <property type="match status" value="1"/>
</dbReference>
<dbReference type="InterPro" id="IPR027417">
    <property type="entry name" value="P-loop_NTPase"/>
</dbReference>
<dbReference type="CDD" id="cd03696">
    <property type="entry name" value="SelB_II"/>
    <property type="match status" value="1"/>
</dbReference>
<dbReference type="NCBIfam" id="TIGR00475">
    <property type="entry name" value="selB"/>
    <property type="match status" value="1"/>
</dbReference>
<dbReference type="Gene3D" id="1.10.10.2770">
    <property type="match status" value="1"/>
</dbReference>
<proteinExistence type="predicted"/>
<dbReference type="InterPro" id="IPR015191">
    <property type="entry name" value="SelB_WHD4"/>
</dbReference>
<dbReference type="Pfam" id="PF00009">
    <property type="entry name" value="GTP_EFTU"/>
    <property type="match status" value="1"/>
</dbReference>
<dbReference type="Pfam" id="PF25461">
    <property type="entry name" value="Beta-barrel_SelB"/>
    <property type="match status" value="1"/>
</dbReference>
<comment type="function">
    <text evidence="7">Translation factor necessary for the incorporation of selenocysteine into proteins. It probably replaces EF-Tu for the insertion of selenocysteine directed by the UGA codon. SelB binds GTP and GDP.</text>
</comment>
<dbReference type="Gene3D" id="2.40.30.10">
    <property type="entry name" value="Translation factors"/>
    <property type="match status" value="2"/>
</dbReference>
<dbReference type="RefSeq" id="WP_101954589.1">
    <property type="nucleotide sequence ID" value="NZ_PKHE01000018.1"/>
</dbReference>
<dbReference type="Pfam" id="PF09107">
    <property type="entry name" value="WHD_3rd_SelB"/>
    <property type="match status" value="1"/>
</dbReference>
<dbReference type="SUPFAM" id="SSF46785">
    <property type="entry name" value="Winged helix' DNA-binding domain"/>
    <property type="match status" value="2"/>
</dbReference>
<dbReference type="AlphaFoldDB" id="A0A2I1JWZ3"/>
<evidence type="ECO:0000256" key="6">
    <source>
        <dbReference type="ARBA" id="ARBA00023134"/>
    </source>
</evidence>
<dbReference type="InterPro" id="IPR005225">
    <property type="entry name" value="Small_GTP-bd"/>
</dbReference>
<protein>
    <recommendedName>
        <fullName evidence="2">Selenocysteine-specific elongation factor</fullName>
    </recommendedName>
    <alternativeName>
        <fullName evidence="8">SelB translation factor</fullName>
    </alternativeName>
</protein>
<evidence type="ECO:0000256" key="5">
    <source>
        <dbReference type="ARBA" id="ARBA00022917"/>
    </source>
</evidence>
<dbReference type="OrthoDB" id="9804504at2"/>
<dbReference type="GO" id="GO:0001514">
    <property type="term" value="P:selenocysteine incorporation"/>
    <property type="evidence" value="ECO:0007669"/>
    <property type="project" value="InterPro"/>
</dbReference>
<dbReference type="CDD" id="cd04171">
    <property type="entry name" value="SelB"/>
    <property type="match status" value="1"/>
</dbReference>
<dbReference type="InterPro" id="IPR009001">
    <property type="entry name" value="Transl_elong_EF1A/Init_IF2_C"/>
</dbReference>
<comment type="caution">
    <text evidence="10">The sequence shown here is derived from an EMBL/GenBank/DDBJ whole genome shotgun (WGS) entry which is preliminary data.</text>
</comment>
<dbReference type="PANTHER" id="PTHR43721">
    <property type="entry name" value="ELONGATION FACTOR TU-RELATED"/>
    <property type="match status" value="1"/>
</dbReference>
<evidence type="ECO:0000256" key="4">
    <source>
        <dbReference type="ARBA" id="ARBA00022741"/>
    </source>
</evidence>
<dbReference type="InterPro" id="IPR009000">
    <property type="entry name" value="Transl_B-barrel_sf"/>
</dbReference>
<dbReference type="InterPro" id="IPR004161">
    <property type="entry name" value="EFTu-like_2"/>
</dbReference>
<feature type="domain" description="Tr-type G" evidence="9">
    <location>
        <begin position="1"/>
        <end position="172"/>
    </location>
</feature>
<dbReference type="GO" id="GO:0003723">
    <property type="term" value="F:RNA binding"/>
    <property type="evidence" value="ECO:0007669"/>
    <property type="project" value="InterPro"/>
</dbReference>
<dbReference type="Gene3D" id="1.10.10.10">
    <property type="entry name" value="Winged helix-like DNA-binding domain superfamily/Winged helix DNA-binding domain"/>
    <property type="match status" value="1"/>
</dbReference>
<keyword evidence="5" id="KW-0648">Protein biosynthesis</keyword>
<dbReference type="InterPro" id="IPR004535">
    <property type="entry name" value="Transl_elong_SelB"/>
</dbReference>
<dbReference type="InterPro" id="IPR015190">
    <property type="entry name" value="Elong_fac_SelB-wing-hlx_typ-2"/>
</dbReference>
<gene>
    <name evidence="10" type="primary">selB</name>
    <name evidence="10" type="ORF">CYJ57_06455</name>
</gene>
<evidence type="ECO:0000256" key="2">
    <source>
        <dbReference type="ARBA" id="ARBA00015953"/>
    </source>
</evidence>
<keyword evidence="6" id="KW-0342">GTP-binding</keyword>
<evidence type="ECO:0000313" key="10">
    <source>
        <dbReference type="EMBL" id="PKY87885.1"/>
    </source>
</evidence>
<dbReference type="EMBL" id="PKHE01000018">
    <property type="protein sequence ID" value="PKY87885.1"/>
    <property type="molecule type" value="Genomic_DNA"/>
</dbReference>
<dbReference type="PROSITE" id="PS51722">
    <property type="entry name" value="G_TR_2"/>
    <property type="match status" value="1"/>
</dbReference>
<dbReference type="NCBIfam" id="TIGR00231">
    <property type="entry name" value="small_GTP"/>
    <property type="match status" value="1"/>
</dbReference>
<dbReference type="PANTHER" id="PTHR43721:SF22">
    <property type="entry name" value="ELONGATION FACTOR TU, MITOCHONDRIAL"/>
    <property type="match status" value="1"/>
</dbReference>
<dbReference type="GO" id="GO:0005525">
    <property type="term" value="F:GTP binding"/>
    <property type="evidence" value="ECO:0007669"/>
    <property type="project" value="UniProtKB-KW"/>
</dbReference>
<dbReference type="Pfam" id="PF03144">
    <property type="entry name" value="GTP_EFTU_D2"/>
    <property type="match status" value="1"/>
</dbReference>
<sequence>MKRVVIGTAGHIDHGKSTLIKTLTGIQTDSTKEEQQRGLTINLGFAHLDLPSGESVGIVDVPGHEKFIKNMVAGAIGIDLVLLVIDAHEGIMAQTREHVAIMTLLGIKNYVIALTKVADVDPELKDLVYLDIHEQFQGTPLENAPIVETDAIAGIGLDELKQVLDEVSQSVRSEALSLPARMNIDRAFSVKGFGTVVTGTLIEGQIKVGDELFVYPAGIKTKVRSIQIHEEEQPVAEAGNRTALNLTKVTLDDIGRGSVLSQNELEPTYMLDVKLHCLEHAHQPIELWDRVHLHIGTREVLARVVPLGQEIIMPGSDGYAQLRLEEEIAVKRDDHFIIRSYSPVDTIGGGMVLDTHPQKHKRFNEEVIESLEIKEAGDLSDIILDFMNRRTFATISASEIADYLNEEPEQVDEALDKLVAQEQLTLFGHRYISTERIEDLIGTMMQLLKDYHEKYPVRNGMPLEEFRSNYNKLAPRDLSAIMKELETRGLIAIEGEFIRSADFELELDEAQQALKDAMLNELKTAQLQPPTYEELVGKSAERKEMLNSLLDEEIIQLDRITFIHKEVYEQAVEAVVHHIQEHGQITLAEFRDLMDTSRKYSLIFLDYLDEHGITKRIEDYRVLA</sequence>
<dbReference type="InterPro" id="IPR057335">
    <property type="entry name" value="Beta-barrel_SelB"/>
</dbReference>
<dbReference type="SUPFAM" id="SSF52540">
    <property type="entry name" value="P-loop containing nucleoside triphosphate hydrolases"/>
    <property type="match status" value="1"/>
</dbReference>
<dbReference type="SUPFAM" id="SSF50465">
    <property type="entry name" value="EF-Tu/eEF-1alpha/eIF2-gamma C-terminal domain"/>
    <property type="match status" value="1"/>
</dbReference>
<dbReference type="Proteomes" id="UP000234384">
    <property type="component" value="Unassembled WGS sequence"/>
</dbReference>
<dbReference type="GO" id="GO:0005829">
    <property type="term" value="C:cytosol"/>
    <property type="evidence" value="ECO:0007669"/>
    <property type="project" value="TreeGrafter"/>
</dbReference>
<keyword evidence="10" id="KW-0251">Elongation factor</keyword>
<dbReference type="CDD" id="cd15491">
    <property type="entry name" value="selB_III"/>
    <property type="match status" value="1"/>
</dbReference>
<dbReference type="PRINTS" id="PR00315">
    <property type="entry name" value="ELONGATNFCT"/>
</dbReference>
<evidence type="ECO:0000256" key="1">
    <source>
        <dbReference type="ARBA" id="ARBA00004496"/>
    </source>
</evidence>
<name>A0A2I1JWZ3_9LACT</name>
<evidence type="ECO:0000256" key="8">
    <source>
        <dbReference type="ARBA" id="ARBA00031615"/>
    </source>
</evidence>
<dbReference type="InterPro" id="IPR050055">
    <property type="entry name" value="EF-Tu_GTPase"/>
</dbReference>
<dbReference type="GO" id="GO:0003924">
    <property type="term" value="F:GTPase activity"/>
    <property type="evidence" value="ECO:0007669"/>
    <property type="project" value="InterPro"/>
</dbReference>
<reference evidence="10 11" key="1">
    <citation type="submission" date="2017-12" db="EMBL/GenBank/DDBJ databases">
        <title>Phylogenetic diversity of female urinary microbiome.</title>
        <authorList>
            <person name="Thomas-White K."/>
            <person name="Wolfe A.J."/>
        </authorList>
    </citation>
    <scope>NUCLEOTIDE SEQUENCE [LARGE SCALE GENOMIC DNA]</scope>
    <source>
        <strain evidence="10 11">UMB0898</strain>
    </source>
</reference>
<organism evidence="10 11">
    <name type="scientific">Falseniella ignava</name>
    <dbReference type="NCBI Taxonomy" id="137730"/>
    <lineage>
        <taxon>Bacteria</taxon>
        <taxon>Bacillati</taxon>
        <taxon>Bacillota</taxon>
        <taxon>Bacilli</taxon>
        <taxon>Lactobacillales</taxon>
        <taxon>Aerococcaceae</taxon>
        <taxon>Falseniella</taxon>
    </lineage>
</organism>
<evidence type="ECO:0000259" key="9">
    <source>
        <dbReference type="PROSITE" id="PS51722"/>
    </source>
</evidence>
<dbReference type="InterPro" id="IPR036388">
    <property type="entry name" value="WH-like_DNA-bd_sf"/>
</dbReference>
<evidence type="ECO:0000256" key="7">
    <source>
        <dbReference type="ARBA" id="ARBA00025526"/>
    </source>
</evidence>
<accession>A0A2I1JWZ3</accession>
<dbReference type="InterPro" id="IPR036390">
    <property type="entry name" value="WH_DNA-bd_sf"/>
</dbReference>
<dbReference type="GO" id="GO:0003746">
    <property type="term" value="F:translation elongation factor activity"/>
    <property type="evidence" value="ECO:0007669"/>
    <property type="project" value="UniProtKB-KW"/>
</dbReference>
<comment type="subcellular location">
    <subcellularLocation>
        <location evidence="1">Cytoplasm</location>
    </subcellularLocation>
</comment>
<dbReference type="InterPro" id="IPR000795">
    <property type="entry name" value="T_Tr_GTP-bd_dom"/>
</dbReference>